<reference evidence="2" key="1">
    <citation type="submission" date="2017-06" db="EMBL/GenBank/DDBJ databases">
        <authorList>
            <person name="Varghese N."/>
            <person name="Submissions S."/>
        </authorList>
    </citation>
    <scope>NUCLEOTIDE SEQUENCE [LARGE SCALE GENOMIC DNA]</scope>
    <source>
        <strain evidence="2">DSM 28041</strain>
    </source>
</reference>
<proteinExistence type="predicted"/>
<organism evidence="1 2">
    <name type="scientific">Hymenobacter mucosus</name>
    <dbReference type="NCBI Taxonomy" id="1411120"/>
    <lineage>
        <taxon>Bacteria</taxon>
        <taxon>Pseudomonadati</taxon>
        <taxon>Bacteroidota</taxon>
        <taxon>Cytophagia</taxon>
        <taxon>Cytophagales</taxon>
        <taxon>Hymenobacteraceae</taxon>
        <taxon>Hymenobacter</taxon>
    </lineage>
</organism>
<protein>
    <submittedName>
        <fullName evidence="1">Uncharacterized protein</fullName>
    </submittedName>
</protein>
<name>A0A238X4V0_9BACT</name>
<dbReference type="Proteomes" id="UP000198310">
    <property type="component" value="Unassembled WGS sequence"/>
</dbReference>
<sequence length="249" mass="28218">MITKALHRFVSRVAHYNADLELIDVFAQSVYKNELTPRDGKLILRHVNPEKHKTLANRTSSHGGRSVAVSHLKKNVYGSYIKDLFEEVELYLIDILAAVTASDITPDRLVGQHKISFDINDILKCGNWDGVIRLLSKELFRKIQNTQKSTLYLLESIDTKLDLGADKTVIREAMPYLELRHLLVHSDGKADKNFCTSYPEFGAIEGEGIKLTFEVVSAARTKVVALVENYDGCVIRNLRLPDKFIHLKK</sequence>
<dbReference type="EMBL" id="FZNS01000003">
    <property type="protein sequence ID" value="SNR52889.1"/>
    <property type="molecule type" value="Genomic_DNA"/>
</dbReference>
<evidence type="ECO:0000313" key="1">
    <source>
        <dbReference type="EMBL" id="SNR52889.1"/>
    </source>
</evidence>
<gene>
    <name evidence="1" type="ORF">SAMN06269173_103398</name>
</gene>
<evidence type="ECO:0000313" key="2">
    <source>
        <dbReference type="Proteomes" id="UP000198310"/>
    </source>
</evidence>
<dbReference type="AlphaFoldDB" id="A0A238X4V0"/>
<accession>A0A238X4V0</accession>
<keyword evidence="2" id="KW-1185">Reference proteome</keyword>
<dbReference type="RefSeq" id="WP_089332400.1">
    <property type="nucleotide sequence ID" value="NZ_FZNS01000003.1"/>
</dbReference>